<dbReference type="Proteomes" id="UP000000383">
    <property type="component" value="Chromosome"/>
</dbReference>
<name>D7DME7_METV0</name>
<sequence length="168" mass="18782">MMFGEIRVGRLVCYLVLVLAMTNHAPSYANTEKQDLGIQAPNPQVPAVQSRYRAVRGGLDDRIKALSQALDLDEVQQSKLRKVLESQREQVMKVWSDPSLPAAYRISATQAISNGTADQIRALLNEEQRKKYNPPRRSHEAATGASERSVEDWMEVAKPKQIEASPNP</sequence>
<keyword evidence="4" id="KW-1185">Reference proteome</keyword>
<dbReference type="EMBL" id="CP002056">
    <property type="protein sequence ID" value="ADI28858.1"/>
    <property type="molecule type" value="Genomic_DNA"/>
</dbReference>
<reference evidence="3 4" key="2">
    <citation type="journal article" date="2011" name="J. Bacteriol.">
        <title>Genomes of three methylotrophs from a single niche uncover genetic and metabolic divergence of Methylophilaceae.</title>
        <authorList>
            <person name="Lapidus A."/>
            <person name="Clum A."/>
            <person name="Labutti K."/>
            <person name="Kaluzhnaya M.G."/>
            <person name="Lim S."/>
            <person name="Beck D.A."/>
            <person name="Glavina Del Rio T."/>
            <person name="Nolan M."/>
            <person name="Mavromatis K."/>
            <person name="Huntemann M."/>
            <person name="Lucas S."/>
            <person name="Lidstrom M.E."/>
            <person name="Ivanova N."/>
            <person name="Chistoserdova L."/>
        </authorList>
    </citation>
    <scope>NUCLEOTIDE SEQUENCE [LARGE SCALE GENOMIC DNA]</scope>
    <source>
        <strain evidence="3 4">301</strain>
    </source>
</reference>
<evidence type="ECO:0000256" key="2">
    <source>
        <dbReference type="SAM" id="SignalP"/>
    </source>
</evidence>
<dbReference type="HOGENOM" id="CLU_1584582_0_0_4"/>
<dbReference type="AlphaFoldDB" id="D7DME7"/>
<reference evidence="4" key="1">
    <citation type="submission" date="2010-05" db="EMBL/GenBank/DDBJ databases">
        <title>Complete sequence of Methylotenera sp. 301.</title>
        <authorList>
            <person name="Lucas S."/>
            <person name="Copeland A."/>
            <person name="Lapidus A."/>
            <person name="Cheng J.-F."/>
            <person name="Bruce D."/>
            <person name="Goodwin L."/>
            <person name="Pitluck S."/>
            <person name="Clum A."/>
            <person name="Land M."/>
            <person name="Hauser L."/>
            <person name="Kyrpides N."/>
            <person name="Ivanova N."/>
            <person name="Chistoservova L."/>
            <person name="Kalyuzhnaya M."/>
            <person name="Woyke T."/>
        </authorList>
    </citation>
    <scope>NUCLEOTIDE SEQUENCE [LARGE SCALE GENOMIC DNA]</scope>
    <source>
        <strain evidence="4">301</strain>
    </source>
</reference>
<keyword evidence="2" id="KW-0732">Signal</keyword>
<proteinExistence type="predicted"/>
<organism evidence="3 4">
    <name type="scientific">Methylotenera versatilis (strain 301)</name>
    <dbReference type="NCBI Taxonomy" id="666681"/>
    <lineage>
        <taxon>Bacteria</taxon>
        <taxon>Pseudomonadati</taxon>
        <taxon>Pseudomonadota</taxon>
        <taxon>Betaproteobacteria</taxon>
        <taxon>Nitrosomonadales</taxon>
        <taxon>Methylophilaceae</taxon>
        <taxon>Methylotenera</taxon>
    </lineage>
</organism>
<evidence type="ECO:0000313" key="3">
    <source>
        <dbReference type="EMBL" id="ADI28858.1"/>
    </source>
</evidence>
<feature type="signal peptide" evidence="2">
    <location>
        <begin position="1"/>
        <end position="29"/>
    </location>
</feature>
<feature type="region of interest" description="Disordered" evidence="1">
    <location>
        <begin position="127"/>
        <end position="168"/>
    </location>
</feature>
<dbReference type="KEGG" id="meh:M301_0474"/>
<protein>
    <submittedName>
        <fullName evidence="3">Uncharacterized protein</fullName>
    </submittedName>
</protein>
<evidence type="ECO:0000256" key="1">
    <source>
        <dbReference type="SAM" id="MobiDB-lite"/>
    </source>
</evidence>
<dbReference type="STRING" id="666681.M301_0474"/>
<accession>D7DME7</accession>
<feature type="compositionally biased region" description="Basic and acidic residues" evidence="1">
    <location>
        <begin position="148"/>
        <end position="161"/>
    </location>
</feature>
<gene>
    <name evidence="3" type="ordered locus">M301_0474</name>
</gene>
<feature type="chain" id="PRO_5003094825" evidence="2">
    <location>
        <begin position="30"/>
        <end position="168"/>
    </location>
</feature>
<evidence type="ECO:0000313" key="4">
    <source>
        <dbReference type="Proteomes" id="UP000000383"/>
    </source>
</evidence>